<evidence type="ECO:0000256" key="3">
    <source>
        <dbReference type="ARBA" id="ARBA00022692"/>
    </source>
</evidence>
<evidence type="ECO:0000256" key="1">
    <source>
        <dbReference type="ARBA" id="ARBA00004141"/>
    </source>
</evidence>
<dbReference type="PANTHER" id="PTHR10057">
    <property type="entry name" value="PERIPHERAL-TYPE BENZODIAZEPINE RECEPTOR"/>
    <property type="match status" value="1"/>
</dbReference>
<gene>
    <name evidence="7" type="ORF">SDC9_54541</name>
</gene>
<dbReference type="Pfam" id="PF03073">
    <property type="entry name" value="TspO_MBR"/>
    <property type="match status" value="1"/>
</dbReference>
<dbReference type="AlphaFoldDB" id="A0A644WWQ1"/>
<evidence type="ECO:0000256" key="2">
    <source>
        <dbReference type="ARBA" id="ARBA00007524"/>
    </source>
</evidence>
<keyword evidence="5 6" id="KW-0472">Membrane</keyword>
<evidence type="ECO:0000313" key="7">
    <source>
        <dbReference type="EMBL" id="MPM08229.1"/>
    </source>
</evidence>
<comment type="similarity">
    <text evidence="2">Belongs to the TspO/BZRP family.</text>
</comment>
<feature type="transmembrane region" description="Helical" evidence="6">
    <location>
        <begin position="104"/>
        <end position="122"/>
    </location>
</feature>
<proteinExistence type="inferred from homology"/>
<evidence type="ECO:0000256" key="5">
    <source>
        <dbReference type="ARBA" id="ARBA00023136"/>
    </source>
</evidence>
<comment type="caution">
    <text evidence="7">The sequence shown here is derived from an EMBL/GenBank/DDBJ whole genome shotgun (WGS) entry which is preliminary data.</text>
</comment>
<feature type="transmembrane region" description="Helical" evidence="6">
    <location>
        <begin position="7"/>
        <end position="26"/>
    </location>
</feature>
<feature type="transmembrane region" description="Helical" evidence="6">
    <location>
        <begin position="134"/>
        <end position="153"/>
    </location>
</feature>
<keyword evidence="3 6" id="KW-0812">Transmembrane</keyword>
<protein>
    <recommendedName>
        <fullName evidence="8">Tryptophan-rich protein TspO</fullName>
    </recommendedName>
</protein>
<dbReference type="GO" id="GO:0016020">
    <property type="term" value="C:membrane"/>
    <property type="evidence" value="ECO:0007669"/>
    <property type="project" value="UniProtKB-SubCell"/>
</dbReference>
<evidence type="ECO:0008006" key="8">
    <source>
        <dbReference type="Google" id="ProtNLM"/>
    </source>
</evidence>
<feature type="transmembrane region" description="Helical" evidence="6">
    <location>
        <begin position="46"/>
        <end position="66"/>
    </location>
</feature>
<comment type="subcellular location">
    <subcellularLocation>
        <location evidence="1">Membrane</location>
        <topology evidence="1">Multi-pass membrane protein</topology>
    </subcellularLocation>
</comment>
<keyword evidence="4 6" id="KW-1133">Transmembrane helix</keyword>
<reference evidence="7" key="1">
    <citation type="submission" date="2019-08" db="EMBL/GenBank/DDBJ databases">
        <authorList>
            <person name="Kucharzyk K."/>
            <person name="Murdoch R.W."/>
            <person name="Higgins S."/>
            <person name="Loffler F."/>
        </authorList>
    </citation>
    <scope>NUCLEOTIDE SEQUENCE</scope>
</reference>
<dbReference type="EMBL" id="VSSQ01001427">
    <property type="protein sequence ID" value="MPM08229.1"/>
    <property type="molecule type" value="Genomic_DNA"/>
</dbReference>
<evidence type="ECO:0000256" key="4">
    <source>
        <dbReference type="ARBA" id="ARBA00022989"/>
    </source>
</evidence>
<dbReference type="InterPro" id="IPR038330">
    <property type="entry name" value="TspO/MBR-related_sf"/>
</dbReference>
<dbReference type="Gene3D" id="1.20.1260.100">
    <property type="entry name" value="TspO/MBR protein"/>
    <property type="match status" value="1"/>
</dbReference>
<dbReference type="GO" id="GO:0033013">
    <property type="term" value="P:tetrapyrrole metabolic process"/>
    <property type="evidence" value="ECO:0007669"/>
    <property type="project" value="UniProtKB-ARBA"/>
</dbReference>
<dbReference type="CDD" id="cd15904">
    <property type="entry name" value="TSPO_MBR"/>
    <property type="match status" value="1"/>
</dbReference>
<dbReference type="FunFam" id="1.20.1260.100:FF:000001">
    <property type="entry name" value="translocator protein 2"/>
    <property type="match status" value="1"/>
</dbReference>
<organism evidence="7">
    <name type="scientific">bioreactor metagenome</name>
    <dbReference type="NCBI Taxonomy" id="1076179"/>
    <lineage>
        <taxon>unclassified sequences</taxon>
        <taxon>metagenomes</taxon>
        <taxon>ecological metagenomes</taxon>
    </lineage>
</organism>
<evidence type="ECO:0000256" key="6">
    <source>
        <dbReference type="SAM" id="Phobius"/>
    </source>
</evidence>
<feature type="transmembrane region" description="Helical" evidence="6">
    <location>
        <begin position="78"/>
        <end position="98"/>
    </location>
</feature>
<dbReference type="PANTHER" id="PTHR10057:SF0">
    <property type="entry name" value="TRANSLOCATOR PROTEIN"/>
    <property type="match status" value="1"/>
</dbReference>
<name>A0A644WWQ1_9ZZZZ</name>
<sequence length="154" mass="17472">MKKSIRPYVIFILINLAAGSLVGWIASGAMQEYAAVQKSALTPPSFVFPIVWTILYVLMGISAALIDQSESPKKAKALRIYAMQLIVNLVWSFLFFNLQMYGLSFFWLLLLWLLIIAMIASFRTISKAAAILQIPYLIWVSFAGYLAFFVWMMN</sequence>
<dbReference type="PIRSF" id="PIRSF005859">
    <property type="entry name" value="PBR"/>
    <property type="match status" value="1"/>
</dbReference>
<dbReference type="InterPro" id="IPR004307">
    <property type="entry name" value="TspO_MBR"/>
</dbReference>
<accession>A0A644WWQ1</accession>